<evidence type="ECO:0000256" key="1">
    <source>
        <dbReference type="SAM" id="SignalP"/>
    </source>
</evidence>
<dbReference type="PANTHER" id="PTHR39951">
    <property type="entry name" value="FI22632P1"/>
    <property type="match status" value="1"/>
</dbReference>
<accession>A0A8J2W632</accession>
<protein>
    <submittedName>
        <fullName evidence="2">(African queen) hypothetical protein</fullName>
    </submittedName>
</protein>
<dbReference type="OrthoDB" id="7677333at2759"/>
<feature type="chain" id="PRO_5035298487" evidence="1">
    <location>
        <begin position="20"/>
        <end position="102"/>
    </location>
</feature>
<sequence>MKRIVIVCIFSLISHSLAAGPIGTFLQMNAIGFPVIHQLQKWVFDPDVALRRRRQFIDLHGDKGSKLIERLGLGIDGYADERLIMQRERDVGHLGGLNSLRP</sequence>
<dbReference type="EMBL" id="CAKASE010000061">
    <property type="protein sequence ID" value="CAG9568541.1"/>
    <property type="molecule type" value="Genomic_DNA"/>
</dbReference>
<dbReference type="AlphaFoldDB" id="A0A8J2W632"/>
<organism evidence="2 3">
    <name type="scientific">Danaus chrysippus</name>
    <name type="common">African queen</name>
    <dbReference type="NCBI Taxonomy" id="151541"/>
    <lineage>
        <taxon>Eukaryota</taxon>
        <taxon>Metazoa</taxon>
        <taxon>Ecdysozoa</taxon>
        <taxon>Arthropoda</taxon>
        <taxon>Hexapoda</taxon>
        <taxon>Insecta</taxon>
        <taxon>Pterygota</taxon>
        <taxon>Neoptera</taxon>
        <taxon>Endopterygota</taxon>
        <taxon>Lepidoptera</taxon>
        <taxon>Glossata</taxon>
        <taxon>Ditrysia</taxon>
        <taxon>Papilionoidea</taxon>
        <taxon>Nymphalidae</taxon>
        <taxon>Danainae</taxon>
        <taxon>Danaini</taxon>
        <taxon>Danaina</taxon>
        <taxon>Danaus</taxon>
        <taxon>Anosia</taxon>
    </lineage>
</organism>
<dbReference type="PANTHER" id="PTHR39951:SF2">
    <property type="entry name" value="IP05660P"/>
    <property type="match status" value="1"/>
</dbReference>
<name>A0A8J2W632_9NEOP</name>
<gene>
    <name evidence="2" type="ORF">DCHRY22_LOCUS8411</name>
</gene>
<evidence type="ECO:0000313" key="2">
    <source>
        <dbReference type="EMBL" id="CAG9568541.1"/>
    </source>
</evidence>
<keyword evidence="3" id="KW-1185">Reference proteome</keyword>
<keyword evidence="1" id="KW-0732">Signal</keyword>
<dbReference type="Proteomes" id="UP000789524">
    <property type="component" value="Unassembled WGS sequence"/>
</dbReference>
<feature type="signal peptide" evidence="1">
    <location>
        <begin position="1"/>
        <end position="19"/>
    </location>
</feature>
<reference evidence="2" key="1">
    <citation type="submission" date="2021-09" db="EMBL/GenBank/DDBJ databases">
        <authorList>
            <person name="Martin H S."/>
        </authorList>
    </citation>
    <scope>NUCLEOTIDE SEQUENCE</scope>
</reference>
<evidence type="ECO:0000313" key="3">
    <source>
        <dbReference type="Proteomes" id="UP000789524"/>
    </source>
</evidence>
<comment type="caution">
    <text evidence="2">The sequence shown here is derived from an EMBL/GenBank/DDBJ whole genome shotgun (WGS) entry which is preliminary data.</text>
</comment>
<proteinExistence type="predicted"/>